<keyword evidence="2" id="KW-1185">Reference proteome</keyword>
<dbReference type="EMBL" id="BTSY01000006">
    <property type="protein sequence ID" value="GMT31951.1"/>
    <property type="molecule type" value="Genomic_DNA"/>
</dbReference>
<evidence type="ECO:0000313" key="1">
    <source>
        <dbReference type="EMBL" id="GMT31951.1"/>
    </source>
</evidence>
<comment type="caution">
    <text evidence="1">The sequence shown here is derived from an EMBL/GenBank/DDBJ whole genome shotgun (WGS) entry which is preliminary data.</text>
</comment>
<feature type="non-terminal residue" evidence="1">
    <location>
        <position position="1"/>
    </location>
</feature>
<name>A0AAV5WI43_9BILA</name>
<dbReference type="Proteomes" id="UP001432322">
    <property type="component" value="Unassembled WGS sequence"/>
</dbReference>
<sequence length="74" mass="8416">FAHSWQSVTCETRVQFPARENSFAPVRDPSSYCQIVSIPSRVNCSLPSTAQREFVTSKSYFTGSFLYQCPPHRP</sequence>
<dbReference type="AlphaFoldDB" id="A0AAV5WI43"/>
<proteinExistence type="predicted"/>
<evidence type="ECO:0000313" key="2">
    <source>
        <dbReference type="Proteomes" id="UP001432322"/>
    </source>
</evidence>
<reference evidence="1" key="1">
    <citation type="submission" date="2023-10" db="EMBL/GenBank/DDBJ databases">
        <title>Genome assembly of Pristionchus species.</title>
        <authorList>
            <person name="Yoshida K."/>
            <person name="Sommer R.J."/>
        </authorList>
    </citation>
    <scope>NUCLEOTIDE SEQUENCE</scope>
    <source>
        <strain evidence="1">RS5133</strain>
    </source>
</reference>
<organism evidence="1 2">
    <name type="scientific">Pristionchus fissidentatus</name>
    <dbReference type="NCBI Taxonomy" id="1538716"/>
    <lineage>
        <taxon>Eukaryota</taxon>
        <taxon>Metazoa</taxon>
        <taxon>Ecdysozoa</taxon>
        <taxon>Nematoda</taxon>
        <taxon>Chromadorea</taxon>
        <taxon>Rhabditida</taxon>
        <taxon>Rhabditina</taxon>
        <taxon>Diplogasteromorpha</taxon>
        <taxon>Diplogasteroidea</taxon>
        <taxon>Neodiplogasteridae</taxon>
        <taxon>Pristionchus</taxon>
    </lineage>
</organism>
<gene>
    <name evidence="1" type="ORF">PFISCL1PPCAC_23248</name>
</gene>
<accession>A0AAV5WI43</accession>
<protein>
    <submittedName>
        <fullName evidence="1">Uncharacterized protein</fullName>
    </submittedName>
</protein>
<feature type="non-terminal residue" evidence="1">
    <location>
        <position position="74"/>
    </location>
</feature>